<dbReference type="EMBL" id="LNNH01000028">
    <property type="protein sequence ID" value="KWW17318.1"/>
    <property type="molecule type" value="Genomic_DNA"/>
</dbReference>
<name>A0A109MWQ6_9BACI</name>
<dbReference type="RefSeq" id="WP_061142865.1">
    <property type="nucleotide sequence ID" value="NZ_LNNH01000028.1"/>
</dbReference>
<keyword evidence="1" id="KW-0032">Aminotransferase</keyword>
<dbReference type="AlphaFoldDB" id="A0A109MWQ6"/>
<protein>
    <submittedName>
        <fullName evidence="1">Branched-chain amino acid aminotransferase</fullName>
    </submittedName>
</protein>
<dbReference type="GO" id="GO:0008483">
    <property type="term" value="F:transaminase activity"/>
    <property type="evidence" value="ECO:0007669"/>
    <property type="project" value="UniProtKB-KW"/>
</dbReference>
<reference evidence="1 2" key="1">
    <citation type="submission" date="2015-11" db="EMBL/GenBank/DDBJ databases">
        <title>Genome Sequence of Bacillus simplex strain VanAntwerpen2.</title>
        <authorList>
            <person name="Couger M.B."/>
        </authorList>
    </citation>
    <scope>NUCLEOTIDE SEQUENCE [LARGE SCALE GENOMIC DNA]</scope>
    <source>
        <strain evidence="1 2">VanAntwerpen02</strain>
    </source>
</reference>
<keyword evidence="2" id="KW-1185">Reference proteome</keyword>
<proteinExistence type="predicted"/>
<evidence type="ECO:0000313" key="2">
    <source>
        <dbReference type="Proteomes" id="UP000064189"/>
    </source>
</evidence>
<gene>
    <name evidence="1" type="ORF">AS888_22190</name>
</gene>
<accession>A0A109MWQ6</accession>
<keyword evidence="1" id="KW-0808">Transferase</keyword>
<comment type="caution">
    <text evidence="1">The sequence shown here is derived from an EMBL/GenBank/DDBJ whole genome shotgun (WGS) entry which is preliminary data.</text>
</comment>
<evidence type="ECO:0000313" key="1">
    <source>
        <dbReference type="EMBL" id="KWW17318.1"/>
    </source>
</evidence>
<organism evidence="1 2">
    <name type="scientific">Peribacillus simplex</name>
    <dbReference type="NCBI Taxonomy" id="1478"/>
    <lineage>
        <taxon>Bacteria</taxon>
        <taxon>Bacillati</taxon>
        <taxon>Bacillota</taxon>
        <taxon>Bacilli</taxon>
        <taxon>Bacillales</taxon>
        <taxon>Bacillaceae</taxon>
        <taxon>Peribacillus</taxon>
    </lineage>
</organism>
<dbReference type="Proteomes" id="UP000064189">
    <property type="component" value="Unassembled WGS sequence"/>
</dbReference>
<sequence length="197" mass="23106">MLRKRMEAYISKSITNNKVELFNEEKEYSEKHKLITEDSTIVVKENTSRFVDAYIERSNKESEELIAIENASFLAQPIDYFKKNKDEFLYFESEWFELIGVEALSIEVDDVFGTYNAMFGLKLQKKMGDVLKTYLKKELQEDIGSFSLMFNPGDGLWDVNFALNNVKGFREDLSLEDAFHLIYHFLFILVQTVEEEI</sequence>